<dbReference type="SUPFAM" id="SSF53720">
    <property type="entry name" value="ALDH-like"/>
    <property type="match status" value="1"/>
</dbReference>
<reference evidence="1" key="1">
    <citation type="submission" date="2020-10" db="EMBL/GenBank/DDBJ databases">
        <authorList>
            <person name="Gilroy R."/>
        </authorList>
    </citation>
    <scope>NUCLEOTIDE SEQUENCE</scope>
    <source>
        <strain evidence="1">ChiHjej13B12-12457</strain>
    </source>
</reference>
<proteinExistence type="predicted"/>
<gene>
    <name evidence="1" type="ORF">IAC94_03760</name>
</gene>
<protein>
    <recommendedName>
        <fullName evidence="3">Acyl-CoA reductase</fullName>
    </recommendedName>
</protein>
<dbReference type="EMBL" id="DVHI01000046">
    <property type="protein sequence ID" value="HIR62625.1"/>
    <property type="molecule type" value="Genomic_DNA"/>
</dbReference>
<dbReference type="InterPro" id="IPR016161">
    <property type="entry name" value="Ald_DH/histidinol_DH"/>
</dbReference>
<evidence type="ECO:0008006" key="3">
    <source>
        <dbReference type="Google" id="ProtNLM"/>
    </source>
</evidence>
<dbReference type="Proteomes" id="UP000886744">
    <property type="component" value="Unassembled WGS sequence"/>
</dbReference>
<organism evidence="1 2">
    <name type="scientific">Candidatus Coprenecus avistercoris</name>
    <dbReference type="NCBI Taxonomy" id="2840730"/>
    <lineage>
        <taxon>Bacteria</taxon>
        <taxon>Pseudomonadati</taxon>
        <taxon>Bacteroidota</taxon>
        <taxon>Bacteroidia</taxon>
        <taxon>Bacteroidales</taxon>
        <taxon>Rikenellaceae</taxon>
        <taxon>Rikenellaceae incertae sedis</taxon>
        <taxon>Candidatus Coprenecus</taxon>
    </lineage>
</organism>
<dbReference type="GO" id="GO:0016491">
    <property type="term" value="F:oxidoreductase activity"/>
    <property type="evidence" value="ECO:0007669"/>
    <property type="project" value="InterPro"/>
</dbReference>
<reference evidence="1" key="2">
    <citation type="journal article" date="2021" name="PeerJ">
        <title>Extensive microbial diversity within the chicken gut microbiome revealed by metagenomics and culture.</title>
        <authorList>
            <person name="Gilroy R."/>
            <person name="Ravi A."/>
            <person name="Getino M."/>
            <person name="Pursley I."/>
            <person name="Horton D.L."/>
            <person name="Alikhan N.F."/>
            <person name="Baker D."/>
            <person name="Gharbi K."/>
            <person name="Hall N."/>
            <person name="Watson M."/>
            <person name="Adriaenssens E.M."/>
            <person name="Foster-Nyarko E."/>
            <person name="Jarju S."/>
            <person name="Secka A."/>
            <person name="Antonio M."/>
            <person name="Oren A."/>
            <person name="Chaudhuri R.R."/>
            <person name="La Ragione R."/>
            <person name="Hildebrand F."/>
            <person name="Pallen M.J."/>
        </authorList>
    </citation>
    <scope>NUCLEOTIDE SEQUENCE</scope>
    <source>
        <strain evidence="1">ChiHjej13B12-12457</strain>
    </source>
</reference>
<sequence>MERNGFIIRYASLGERIRAWLGGTAAWPELDAAVEQSAGDNIFFTPWMQRRALEALAEGMLREEVLKNWLGQYPEPGPAASGKVCGVVAAGNIPAVAFHDILTVLAAGWRPLVKLSSKDRYLLPVLFPPGTGAEFRSSADGWRVDALLTMGGDGAAEFYQEQFGGIPHLIRAGRFSAAVLTGNEDPSALEALAGDMLLYYGLGCRSATCLLVPQGHDLSGTMAAAEAFAREHWGRLGQDNHRKNRAVLTLSGEEFLDSGTVIFRNLRKLIPGAQEDISLCRPWDRSLRVGEVWYVEYRRENELEKFIGANLDRIQKIIRNFGSAQSPSPQDWPDGADALDMLTRL</sequence>
<comment type="caution">
    <text evidence="1">The sequence shown here is derived from an EMBL/GenBank/DDBJ whole genome shotgun (WGS) entry which is preliminary data.</text>
</comment>
<evidence type="ECO:0000313" key="1">
    <source>
        <dbReference type="EMBL" id="HIR62625.1"/>
    </source>
</evidence>
<accession>A0A9D1E0L1</accession>
<name>A0A9D1E0L1_9BACT</name>
<dbReference type="AlphaFoldDB" id="A0A9D1E0L1"/>
<evidence type="ECO:0000313" key="2">
    <source>
        <dbReference type="Proteomes" id="UP000886744"/>
    </source>
</evidence>